<dbReference type="GO" id="GO:0008168">
    <property type="term" value="F:methyltransferase activity"/>
    <property type="evidence" value="ECO:0007669"/>
    <property type="project" value="UniProtKB-KW"/>
</dbReference>
<dbReference type="RefSeq" id="WP_369455269.1">
    <property type="nucleotide sequence ID" value="NZ_JBGCUO010000001.1"/>
</dbReference>
<evidence type="ECO:0000259" key="1">
    <source>
        <dbReference type="Pfam" id="PF13649"/>
    </source>
</evidence>
<keyword evidence="3" id="KW-1185">Reference proteome</keyword>
<keyword evidence="2" id="KW-0808">Transferase</keyword>
<dbReference type="GO" id="GO:0032259">
    <property type="term" value="P:methylation"/>
    <property type="evidence" value="ECO:0007669"/>
    <property type="project" value="UniProtKB-KW"/>
</dbReference>
<organism evidence="2 3">
    <name type="scientific">Isoalcanivorax beigongshangi</name>
    <dbReference type="NCBI Taxonomy" id="3238810"/>
    <lineage>
        <taxon>Bacteria</taxon>
        <taxon>Pseudomonadati</taxon>
        <taxon>Pseudomonadota</taxon>
        <taxon>Gammaproteobacteria</taxon>
        <taxon>Oceanospirillales</taxon>
        <taxon>Alcanivoracaceae</taxon>
        <taxon>Isoalcanivorax</taxon>
    </lineage>
</organism>
<keyword evidence="2" id="KW-0489">Methyltransferase</keyword>
<dbReference type="SUPFAM" id="SSF53335">
    <property type="entry name" value="S-adenosyl-L-methionine-dependent methyltransferases"/>
    <property type="match status" value="1"/>
</dbReference>
<feature type="domain" description="Methyltransferase" evidence="1">
    <location>
        <begin position="64"/>
        <end position="127"/>
    </location>
</feature>
<evidence type="ECO:0000313" key="3">
    <source>
        <dbReference type="Proteomes" id="UP001562065"/>
    </source>
</evidence>
<dbReference type="InterPro" id="IPR041698">
    <property type="entry name" value="Methyltransf_25"/>
</dbReference>
<name>A0ABV4AK24_9GAMM</name>
<dbReference type="Proteomes" id="UP001562065">
    <property type="component" value="Unassembled WGS sequence"/>
</dbReference>
<gene>
    <name evidence="2" type="ORF">AB5I84_07670</name>
</gene>
<dbReference type="InterPro" id="IPR019410">
    <property type="entry name" value="Methyltransf_16"/>
</dbReference>
<dbReference type="PANTHER" id="PTHR14614">
    <property type="entry name" value="HEPATOCELLULAR CARCINOMA-ASSOCIATED ANTIGEN"/>
    <property type="match status" value="1"/>
</dbReference>
<dbReference type="InterPro" id="IPR029063">
    <property type="entry name" value="SAM-dependent_MTases_sf"/>
</dbReference>
<reference evidence="2 3" key="1">
    <citation type="submission" date="2024-07" db="EMBL/GenBank/DDBJ databases">
        <authorList>
            <person name="Ren Q."/>
        </authorList>
    </citation>
    <scope>NUCLEOTIDE SEQUENCE [LARGE SCALE GENOMIC DNA]</scope>
    <source>
        <strain evidence="2 3">REN37</strain>
    </source>
</reference>
<dbReference type="Gene3D" id="3.40.50.150">
    <property type="entry name" value="Vaccinia Virus protein VP39"/>
    <property type="match status" value="1"/>
</dbReference>
<dbReference type="Pfam" id="PF13649">
    <property type="entry name" value="Methyltransf_25"/>
    <property type="match status" value="1"/>
</dbReference>
<dbReference type="EMBL" id="JBGCUO010000001">
    <property type="protein sequence ID" value="MEY1662025.1"/>
    <property type="molecule type" value="Genomic_DNA"/>
</dbReference>
<dbReference type="CDD" id="cd02440">
    <property type="entry name" value="AdoMet_MTases"/>
    <property type="match status" value="1"/>
</dbReference>
<proteinExistence type="predicted"/>
<sequence length="205" mass="23035">MARPDKHALQTRGITLLAPQHSAVRRLRREHGSPSLHGTKVWESSYVVMNHLLRQRPPRGARFMDLGCGWGPLSIFAAKRLGQQVTSVDADAGVFPFLNLHAELNGVSVTPLQRRFERLRVADMQGIHTLVGTDICFWESLTPVLLNLVRRARKAGVAKIIIADPGRPPFYELVERCQAEFPVRITHGRTQDPLPAWAQLMVIED</sequence>
<protein>
    <submittedName>
        <fullName evidence="2">Methyltransferase</fullName>
    </submittedName>
</protein>
<comment type="caution">
    <text evidence="2">The sequence shown here is derived from an EMBL/GenBank/DDBJ whole genome shotgun (WGS) entry which is preliminary data.</text>
</comment>
<accession>A0ABV4AK24</accession>
<evidence type="ECO:0000313" key="2">
    <source>
        <dbReference type="EMBL" id="MEY1662025.1"/>
    </source>
</evidence>